<evidence type="ECO:0000259" key="5">
    <source>
        <dbReference type="PROSITE" id="PS51746"/>
    </source>
</evidence>
<dbReference type="EMBL" id="JBGBPQ010000012">
    <property type="protein sequence ID" value="KAL1514759.1"/>
    <property type="molecule type" value="Genomic_DNA"/>
</dbReference>
<sequence length="352" mass="37240">MRDDTALAALFARLGLAPSASLEEVHSAYKARLREYVSQGKAVDELKEAHRVLADSSLRDAYRIPAPAQPLALGVTEYGHGARDEAGEAPRDANGRPAYGFAGFQGHRLAMEDALVLGAPCASGAHLFAVCDGHGGRRAADFLTAELPAVIGGLPLAESLALHLPAAAEKAYAELDRKLLRVSAEEGWHDGSTALAVVVSRRRLQVLQVGDCQAVLCGAFGVEELCVQHRPEEPSEAARLAALGEQVVNGRIHSLSVSRAFGDLDSKALGPGVVASPQVVTRELDPTDEMLILGCDGLWDAMTGQDAWTLVQRAGHKTKSKWELEAAARALATAAIDRGSTDNVSVILLLLK</sequence>
<reference evidence="6 7" key="1">
    <citation type="journal article" date="2024" name="Science">
        <title>Giant polyketide synthase enzymes in the biosynthesis of giant marine polyether toxins.</title>
        <authorList>
            <person name="Fallon T.R."/>
            <person name="Shende V.V."/>
            <person name="Wierzbicki I.H."/>
            <person name="Pendleton A.L."/>
            <person name="Watervoot N.F."/>
            <person name="Auber R.P."/>
            <person name="Gonzalez D.J."/>
            <person name="Wisecaver J.H."/>
            <person name="Moore B.S."/>
        </authorList>
    </citation>
    <scope>NUCLEOTIDE SEQUENCE [LARGE SCALE GENOMIC DNA]</scope>
    <source>
        <strain evidence="6 7">12B1</strain>
    </source>
</reference>
<name>A0AB34J5V9_PRYPA</name>
<comment type="similarity">
    <text evidence="4">Belongs to the PP2C family.</text>
</comment>
<evidence type="ECO:0000313" key="7">
    <source>
        <dbReference type="Proteomes" id="UP001515480"/>
    </source>
</evidence>
<protein>
    <recommendedName>
        <fullName evidence="5">PPM-type phosphatase domain-containing protein</fullName>
    </recommendedName>
</protein>
<gene>
    <name evidence="6" type="ORF">AB1Y20_003845</name>
</gene>
<keyword evidence="1" id="KW-0479">Metal-binding</keyword>
<keyword evidence="7" id="KW-1185">Reference proteome</keyword>
<dbReference type="InterPro" id="IPR001932">
    <property type="entry name" value="PPM-type_phosphatase-like_dom"/>
</dbReference>
<dbReference type="InterPro" id="IPR015655">
    <property type="entry name" value="PP2C"/>
</dbReference>
<comment type="caution">
    <text evidence="6">The sequence shown here is derived from an EMBL/GenBank/DDBJ whole genome shotgun (WGS) entry which is preliminary data.</text>
</comment>
<dbReference type="AlphaFoldDB" id="A0AB34J5V9"/>
<dbReference type="SUPFAM" id="SSF46565">
    <property type="entry name" value="Chaperone J-domain"/>
    <property type="match status" value="1"/>
</dbReference>
<evidence type="ECO:0000256" key="4">
    <source>
        <dbReference type="RuleBase" id="RU003465"/>
    </source>
</evidence>
<dbReference type="PANTHER" id="PTHR47992">
    <property type="entry name" value="PROTEIN PHOSPHATASE"/>
    <property type="match status" value="1"/>
</dbReference>
<accession>A0AB34J5V9</accession>
<dbReference type="InterPro" id="IPR036869">
    <property type="entry name" value="J_dom_sf"/>
</dbReference>
<dbReference type="GO" id="GO:0004722">
    <property type="term" value="F:protein serine/threonine phosphatase activity"/>
    <property type="evidence" value="ECO:0007669"/>
    <property type="project" value="InterPro"/>
</dbReference>
<dbReference type="SMART" id="SM00331">
    <property type="entry name" value="PP2C_SIG"/>
    <property type="match status" value="1"/>
</dbReference>
<keyword evidence="3 4" id="KW-0904">Protein phosphatase</keyword>
<dbReference type="CDD" id="cd00143">
    <property type="entry name" value="PP2Cc"/>
    <property type="match status" value="1"/>
</dbReference>
<dbReference type="Pfam" id="PF00481">
    <property type="entry name" value="PP2C"/>
    <property type="match status" value="1"/>
</dbReference>
<dbReference type="InterPro" id="IPR000222">
    <property type="entry name" value="PP2C_BS"/>
</dbReference>
<proteinExistence type="inferred from homology"/>
<dbReference type="GO" id="GO:0046872">
    <property type="term" value="F:metal ion binding"/>
    <property type="evidence" value="ECO:0007669"/>
    <property type="project" value="UniProtKB-KW"/>
</dbReference>
<dbReference type="Gene3D" id="3.60.40.10">
    <property type="entry name" value="PPM-type phosphatase domain"/>
    <property type="match status" value="1"/>
</dbReference>
<evidence type="ECO:0000256" key="3">
    <source>
        <dbReference type="ARBA" id="ARBA00022912"/>
    </source>
</evidence>
<evidence type="ECO:0000256" key="2">
    <source>
        <dbReference type="ARBA" id="ARBA00022801"/>
    </source>
</evidence>
<dbReference type="InterPro" id="IPR036457">
    <property type="entry name" value="PPM-type-like_dom_sf"/>
</dbReference>
<dbReference type="PROSITE" id="PS51746">
    <property type="entry name" value="PPM_2"/>
    <property type="match status" value="1"/>
</dbReference>
<feature type="domain" description="PPM-type phosphatase" evidence="5">
    <location>
        <begin position="98"/>
        <end position="351"/>
    </location>
</feature>
<dbReference type="SMART" id="SM00332">
    <property type="entry name" value="PP2Cc"/>
    <property type="match status" value="1"/>
</dbReference>
<evidence type="ECO:0000313" key="6">
    <source>
        <dbReference type="EMBL" id="KAL1514759.1"/>
    </source>
</evidence>
<dbReference type="PROSITE" id="PS01032">
    <property type="entry name" value="PPM_1"/>
    <property type="match status" value="1"/>
</dbReference>
<dbReference type="Proteomes" id="UP001515480">
    <property type="component" value="Unassembled WGS sequence"/>
</dbReference>
<keyword evidence="2 4" id="KW-0378">Hydrolase</keyword>
<evidence type="ECO:0000256" key="1">
    <source>
        <dbReference type="ARBA" id="ARBA00022723"/>
    </source>
</evidence>
<dbReference type="SUPFAM" id="SSF81606">
    <property type="entry name" value="PP2C-like"/>
    <property type="match status" value="1"/>
</dbReference>
<organism evidence="6 7">
    <name type="scientific">Prymnesium parvum</name>
    <name type="common">Toxic golden alga</name>
    <dbReference type="NCBI Taxonomy" id="97485"/>
    <lineage>
        <taxon>Eukaryota</taxon>
        <taxon>Haptista</taxon>
        <taxon>Haptophyta</taxon>
        <taxon>Prymnesiophyceae</taxon>
        <taxon>Prymnesiales</taxon>
        <taxon>Prymnesiaceae</taxon>
        <taxon>Prymnesium</taxon>
    </lineage>
</organism>